<dbReference type="AlphaFoldDB" id="G3AU75"/>
<dbReference type="GeneID" id="18870523"/>
<dbReference type="HOGENOM" id="CLU_063930_2_0_1"/>
<evidence type="ECO:0008006" key="3">
    <source>
        <dbReference type="Google" id="ProtNLM"/>
    </source>
</evidence>
<dbReference type="Gene3D" id="3.40.630.30">
    <property type="match status" value="1"/>
</dbReference>
<protein>
    <recommendedName>
        <fullName evidence="3">N-acetyltransferase domain-containing protein</fullName>
    </recommendedName>
</protein>
<dbReference type="InterPro" id="IPR016181">
    <property type="entry name" value="Acyl_CoA_acyltransferase"/>
</dbReference>
<reference evidence="1 2" key="1">
    <citation type="journal article" date="2011" name="Proc. Natl. Acad. Sci. U.S.A.">
        <title>Comparative genomics of xylose-fermenting fungi for enhanced biofuel production.</title>
        <authorList>
            <person name="Wohlbach D.J."/>
            <person name="Kuo A."/>
            <person name="Sato T.K."/>
            <person name="Potts K.M."/>
            <person name="Salamov A.A."/>
            <person name="LaButti K.M."/>
            <person name="Sun H."/>
            <person name="Clum A."/>
            <person name="Pangilinan J.L."/>
            <person name="Lindquist E.A."/>
            <person name="Lucas S."/>
            <person name="Lapidus A."/>
            <person name="Jin M."/>
            <person name="Gunawan C."/>
            <person name="Balan V."/>
            <person name="Dale B.E."/>
            <person name="Jeffries T.W."/>
            <person name="Zinkel R."/>
            <person name="Barry K.W."/>
            <person name="Grigoriev I.V."/>
            <person name="Gasch A.P."/>
        </authorList>
    </citation>
    <scope>NUCLEOTIDE SEQUENCE [LARGE SCALE GENOMIC DNA]</scope>
    <source>
        <strain evidence="2">NRRL Y-27907 / 11-Y1</strain>
    </source>
</reference>
<dbReference type="SUPFAM" id="SSF55729">
    <property type="entry name" value="Acyl-CoA N-acyltransferases (Nat)"/>
    <property type="match status" value="1"/>
</dbReference>
<name>G3AU75_SPAPN</name>
<dbReference type="PANTHER" id="PTHR42791:SF1">
    <property type="entry name" value="N-ACETYLTRANSFERASE DOMAIN-CONTAINING PROTEIN"/>
    <property type="match status" value="1"/>
</dbReference>
<dbReference type="KEGG" id="spaa:SPAPADRAFT_143158"/>
<sequence length="265" mass="29923">MLKTTTSDTISATPRATIKISNTSTIRHLTNADVRKAALCLLEAFKEDSLAKLLVCHLPENKRKYAELCLYEAYLRQHIKHGIVLGQGETNEGFETVSIWACPESVHQGLDSFGTLMESGYDKVWQVFGEEGRQKVFYGMLPLLHDSCERIINNDSRFKNKGVYTLVYVGSRDCARGKGNLRKMFEYMFTKYIDADDSLAYLESSSPNNIPIYERFGFKVVEDIVLGEKSDGAVEGEHFAVMNVMIRGVKGHDWTQDENISKGKL</sequence>
<dbReference type="eggNOG" id="ENOG502RXZ0">
    <property type="taxonomic scope" value="Eukaryota"/>
</dbReference>
<dbReference type="Proteomes" id="UP000000709">
    <property type="component" value="Unassembled WGS sequence"/>
</dbReference>
<evidence type="ECO:0000313" key="2">
    <source>
        <dbReference type="Proteomes" id="UP000000709"/>
    </source>
</evidence>
<dbReference type="OMA" id="VMNVMIR"/>
<dbReference type="InParanoid" id="G3AU75"/>
<gene>
    <name evidence="1" type="ORF">SPAPADRAFT_143158</name>
</gene>
<dbReference type="OrthoDB" id="410198at2759"/>
<dbReference type="InterPro" id="IPR052523">
    <property type="entry name" value="Trichothecene_AcTrans"/>
</dbReference>
<dbReference type="EMBL" id="GL996505">
    <property type="protein sequence ID" value="EGW30451.1"/>
    <property type="molecule type" value="Genomic_DNA"/>
</dbReference>
<dbReference type="RefSeq" id="XP_007377422.1">
    <property type="nucleotide sequence ID" value="XM_007377360.1"/>
</dbReference>
<evidence type="ECO:0000313" key="1">
    <source>
        <dbReference type="EMBL" id="EGW30451.1"/>
    </source>
</evidence>
<proteinExistence type="predicted"/>
<dbReference type="PANTHER" id="PTHR42791">
    <property type="entry name" value="GNAT FAMILY ACETYLTRANSFERASE"/>
    <property type="match status" value="1"/>
</dbReference>
<accession>G3AU75</accession>
<organism evidence="2">
    <name type="scientific">Spathaspora passalidarum (strain NRRL Y-27907 / 11-Y1)</name>
    <dbReference type="NCBI Taxonomy" id="619300"/>
    <lineage>
        <taxon>Eukaryota</taxon>
        <taxon>Fungi</taxon>
        <taxon>Dikarya</taxon>
        <taxon>Ascomycota</taxon>
        <taxon>Saccharomycotina</taxon>
        <taxon>Pichiomycetes</taxon>
        <taxon>Debaryomycetaceae</taxon>
        <taxon>Spathaspora</taxon>
    </lineage>
</organism>
<keyword evidence="2" id="KW-1185">Reference proteome</keyword>